<reference evidence="1" key="1">
    <citation type="journal article" date="2014" name="Front. Microbiol.">
        <title>High frequency of phylogenetically diverse reductive dehalogenase-homologous genes in deep subseafloor sedimentary metagenomes.</title>
        <authorList>
            <person name="Kawai M."/>
            <person name="Futagami T."/>
            <person name="Toyoda A."/>
            <person name="Takaki Y."/>
            <person name="Nishi S."/>
            <person name="Hori S."/>
            <person name="Arai W."/>
            <person name="Tsubouchi T."/>
            <person name="Morono Y."/>
            <person name="Uchiyama I."/>
            <person name="Ito T."/>
            <person name="Fujiyama A."/>
            <person name="Inagaki F."/>
            <person name="Takami H."/>
        </authorList>
    </citation>
    <scope>NUCLEOTIDE SEQUENCE</scope>
    <source>
        <strain evidence="1">Expedition CK06-06</strain>
    </source>
</reference>
<name>X1LJA2_9ZZZZ</name>
<accession>X1LJA2</accession>
<gene>
    <name evidence="1" type="ORF">S03H2_71775</name>
</gene>
<feature type="non-terminal residue" evidence="1">
    <location>
        <position position="49"/>
    </location>
</feature>
<evidence type="ECO:0000313" key="1">
    <source>
        <dbReference type="EMBL" id="GAH94223.1"/>
    </source>
</evidence>
<dbReference type="EMBL" id="BARU01048200">
    <property type="protein sequence ID" value="GAH94223.1"/>
    <property type="molecule type" value="Genomic_DNA"/>
</dbReference>
<dbReference type="AlphaFoldDB" id="X1LJA2"/>
<protein>
    <submittedName>
        <fullName evidence="1">Uncharacterized protein</fullName>
    </submittedName>
</protein>
<proteinExistence type="predicted"/>
<sequence>MSDALIVAKLAMHGEGRYMQEKDFSFDKTISRTASKLSGMERSIGSMIK</sequence>
<organism evidence="1">
    <name type="scientific">marine sediment metagenome</name>
    <dbReference type="NCBI Taxonomy" id="412755"/>
    <lineage>
        <taxon>unclassified sequences</taxon>
        <taxon>metagenomes</taxon>
        <taxon>ecological metagenomes</taxon>
    </lineage>
</organism>
<comment type="caution">
    <text evidence="1">The sequence shown here is derived from an EMBL/GenBank/DDBJ whole genome shotgun (WGS) entry which is preliminary data.</text>
</comment>